<dbReference type="SUPFAM" id="SSF47413">
    <property type="entry name" value="lambda repressor-like DNA-binding domains"/>
    <property type="match status" value="1"/>
</dbReference>
<gene>
    <name evidence="2" type="ORF">EZM97_24320</name>
</gene>
<dbReference type="Proteomes" id="UP000291822">
    <property type="component" value="Unassembled WGS sequence"/>
</dbReference>
<dbReference type="RefSeq" id="WP_131152249.1">
    <property type="nucleotide sequence ID" value="NZ_SJTG01000004.1"/>
</dbReference>
<dbReference type="CDD" id="cd00093">
    <property type="entry name" value="HTH_XRE"/>
    <property type="match status" value="1"/>
</dbReference>
<dbReference type="AlphaFoldDB" id="A0A4R0YHH1"/>
<dbReference type="Gene3D" id="3.30.450.180">
    <property type="match status" value="1"/>
</dbReference>
<accession>A0A4R0YHH1</accession>
<dbReference type="Gene3D" id="1.10.260.40">
    <property type="entry name" value="lambda repressor-like DNA-binding domains"/>
    <property type="match status" value="1"/>
</dbReference>
<dbReference type="InterPro" id="IPR001387">
    <property type="entry name" value="Cro/C1-type_HTH"/>
</dbReference>
<feature type="domain" description="HTH cro/C1-type" evidence="1">
    <location>
        <begin position="20"/>
        <end position="74"/>
    </location>
</feature>
<reference evidence="2 3" key="1">
    <citation type="submission" date="2019-02" db="EMBL/GenBank/DDBJ databases">
        <title>Dyella amyloliquefaciens sp. nov., isolated from forest soil.</title>
        <authorList>
            <person name="Gao Z.-H."/>
            <person name="Qiu L.-H."/>
        </authorList>
    </citation>
    <scope>NUCLEOTIDE SEQUENCE [LARGE SCALE GENOMIC DNA]</scope>
    <source>
        <strain evidence="2 3">KACC 12747</strain>
    </source>
</reference>
<protein>
    <submittedName>
        <fullName evidence="2">XRE family transcriptional regulator</fullName>
    </submittedName>
</protein>
<name>A0A4R0YHH1_9GAMM</name>
<organism evidence="2 3">
    <name type="scientific">Dyella soli</name>
    <dbReference type="NCBI Taxonomy" id="522319"/>
    <lineage>
        <taxon>Bacteria</taxon>
        <taxon>Pseudomonadati</taxon>
        <taxon>Pseudomonadota</taxon>
        <taxon>Gammaproteobacteria</taxon>
        <taxon>Lysobacterales</taxon>
        <taxon>Rhodanobacteraceae</taxon>
        <taxon>Dyella</taxon>
    </lineage>
</organism>
<dbReference type="SMART" id="SM00530">
    <property type="entry name" value="HTH_XRE"/>
    <property type="match status" value="1"/>
</dbReference>
<sequence length="275" mass="30575">MNRTAASLSPPAASHVGVLLREWRASRRLSQLDLALEADISTRHLSCVETGKAQPSRELLARLAHVLDMPLREHNALLVAAGFAPVYPESDIRTPAMSQVRGAIEAILRQQEPYPAFLLNRHWDILMANDAALRVNRFVMRGKESAHANMLRQFFDPLDFRQVVANWDEVAGNLIHHLHNEVAASPSDARARALLDEVLAYPDVPARMRVRDLGAAPSPLLTTVLRRDEHELRFFSTITTFGTPRDVTLDDIHVECCFPVDDATAALCRSLAADA</sequence>
<dbReference type="PANTHER" id="PTHR35010">
    <property type="entry name" value="BLL4672 PROTEIN-RELATED"/>
    <property type="match status" value="1"/>
</dbReference>
<dbReference type="PROSITE" id="PS50943">
    <property type="entry name" value="HTH_CROC1"/>
    <property type="match status" value="1"/>
</dbReference>
<dbReference type="EMBL" id="SJTG01000004">
    <property type="protein sequence ID" value="TCI07809.1"/>
    <property type="molecule type" value="Genomic_DNA"/>
</dbReference>
<proteinExistence type="predicted"/>
<evidence type="ECO:0000313" key="2">
    <source>
        <dbReference type="EMBL" id="TCI07809.1"/>
    </source>
</evidence>
<evidence type="ECO:0000313" key="3">
    <source>
        <dbReference type="Proteomes" id="UP000291822"/>
    </source>
</evidence>
<evidence type="ECO:0000259" key="1">
    <source>
        <dbReference type="PROSITE" id="PS50943"/>
    </source>
</evidence>
<dbReference type="Pfam" id="PF01381">
    <property type="entry name" value="HTH_3"/>
    <property type="match status" value="1"/>
</dbReference>
<dbReference type="PANTHER" id="PTHR35010:SF4">
    <property type="entry name" value="BLL5781 PROTEIN"/>
    <property type="match status" value="1"/>
</dbReference>
<keyword evidence="3" id="KW-1185">Reference proteome</keyword>
<dbReference type="Pfam" id="PF17765">
    <property type="entry name" value="MLTR_LBD"/>
    <property type="match status" value="1"/>
</dbReference>
<dbReference type="InterPro" id="IPR010982">
    <property type="entry name" value="Lambda_DNA-bd_dom_sf"/>
</dbReference>
<dbReference type="GO" id="GO:0003677">
    <property type="term" value="F:DNA binding"/>
    <property type="evidence" value="ECO:0007669"/>
    <property type="project" value="InterPro"/>
</dbReference>
<comment type="caution">
    <text evidence="2">The sequence shown here is derived from an EMBL/GenBank/DDBJ whole genome shotgun (WGS) entry which is preliminary data.</text>
</comment>
<dbReference type="InterPro" id="IPR041413">
    <property type="entry name" value="MLTR_LBD"/>
</dbReference>